<feature type="transmembrane region" description="Helical" evidence="2">
    <location>
        <begin position="584"/>
        <end position="604"/>
    </location>
</feature>
<dbReference type="Pfam" id="PF13641">
    <property type="entry name" value="Glyco_tranf_2_3"/>
    <property type="match status" value="1"/>
</dbReference>
<gene>
    <name evidence="3" type="ORF">ACFQGD_10040</name>
</gene>
<comment type="caution">
    <text evidence="3">The sequence shown here is derived from an EMBL/GenBank/DDBJ whole genome shotgun (WGS) entry which is preliminary data.</text>
</comment>
<feature type="transmembrane region" description="Helical" evidence="2">
    <location>
        <begin position="268"/>
        <end position="291"/>
    </location>
</feature>
<dbReference type="Gene3D" id="3.90.550.10">
    <property type="entry name" value="Spore Coat Polysaccharide Biosynthesis Protein SpsA, Chain A"/>
    <property type="match status" value="1"/>
</dbReference>
<feature type="transmembrane region" description="Helical" evidence="2">
    <location>
        <begin position="864"/>
        <end position="884"/>
    </location>
</feature>
<feature type="transmembrane region" description="Helical" evidence="2">
    <location>
        <begin position="689"/>
        <end position="708"/>
    </location>
</feature>
<feature type="transmembrane region" description="Helical" evidence="2">
    <location>
        <begin position="761"/>
        <end position="784"/>
    </location>
</feature>
<feature type="transmembrane region" description="Helical" evidence="2">
    <location>
        <begin position="824"/>
        <end position="844"/>
    </location>
</feature>
<dbReference type="SUPFAM" id="SSF53448">
    <property type="entry name" value="Nucleotide-diphospho-sugar transferases"/>
    <property type="match status" value="1"/>
</dbReference>
<evidence type="ECO:0000256" key="1">
    <source>
        <dbReference type="SAM" id="MobiDB-lite"/>
    </source>
</evidence>
<dbReference type="GO" id="GO:0016757">
    <property type="term" value="F:glycosyltransferase activity"/>
    <property type="evidence" value="ECO:0007669"/>
    <property type="project" value="UniProtKB-KW"/>
</dbReference>
<dbReference type="InterPro" id="IPR050834">
    <property type="entry name" value="Glycosyltransf_2"/>
</dbReference>
<feature type="compositionally biased region" description="Basic and acidic residues" evidence="1">
    <location>
        <begin position="467"/>
        <end position="478"/>
    </location>
</feature>
<name>A0ABW2BWQ1_9PSEU</name>
<dbReference type="Proteomes" id="UP001596337">
    <property type="component" value="Unassembled WGS sequence"/>
</dbReference>
<feature type="transmembrane region" description="Helical" evidence="2">
    <location>
        <begin position="715"/>
        <end position="741"/>
    </location>
</feature>
<dbReference type="PANTHER" id="PTHR43685">
    <property type="entry name" value="GLYCOSYLTRANSFERASE"/>
    <property type="match status" value="1"/>
</dbReference>
<sequence>MQTAPVVAVVVCHDGEAWLPTVLSALRRSTVRPRYVVAVDTGSTDRTPELLEYAQSQPGAIVDAALTMPADTGFAAAVAEGVRQAGVTFEDRLPWLWVLHDDSAPEPNCLTDLLHAADAAPSAGVLGPLAVDWLDSRLIVEAGLSTDASGHRHDGMGIDAAELAEQSSEVLAMPSAGALIKRTLWDQLGGFDEDFPLLREDIDFGWRANVAGVTVLCVPRARIRHARALRRGERRVDAMRGIASDRAKMLAADRIGGVHTLLVNCSTFAFVLGVPRLVVLCVLRSIGFVLVRDLARARAELAAVGFMVRGGQLLPGRRLRAESRDRADAGDARAGQTGRYRHRAGVRGLFVSRATRLRFAIRTAVRALVRRRIASEAALGRLPESATTRATWIPPEELRAAAFAGGDPKDVVAVPLAGLRRPATSADVGAREEAPGVTAPADATIAAEGGGTTDVEDTAGTEADVGEADRPQEVERPSPGDAAHGGLVFVEVNRARVLAATLFAPPLLLALGLIGLALLVNGHRLGLDLAGGRLLPVGEFGQVWSSYLAGWHPEGGGTSAHASPALAIVGALGTLLYPIGGTSAAVALLLLLDIPLAALGAYAASGRLGVHRWVRALLATGYALLPPATAAVAQGRIDVVVVHILLPLVLAGVVAVLQPRSGGQRWLSVAVTVSLGLAVIAAFSPLIYLLVLVVLLGGFVFVSSPVPLGRRLAGIALVVLLPIALTLPWPVALVTNPALVLHGFGARVPSLDVDVAELLSLYPGGAGGLPIGGVLVAAAFAAVVVRPSQRVLPGVGLVLIGVAGVALVRLVPLAPVAGGDARPGWAGAPLLLVAAGLLAIVLGASRRDVDGGGDGNRAVLAKRFAVGAGAAALVVFAVAAVTTAEEGPLRDAEPHRLAAPLAEELADSDRTVLVLRGGDEQPRISGGGMPALGDDSFDLPDGTPERLARWQRTLLAEADGDDVRDVLASASAAGVLFVVLPDGVPSDALLAAGDGLVAETVPLTDGRRVLRLLPTNGPVTLIAPSLSKLAISGEAPPGDVDGEGVATVDAELPDVRVRVSDGPAGRLLVLAANVEPGWEASVNGEQVPIVPAWGHQVAVEVPTRAADVVVSNQATVRTLLLLVQVGALLFTLLTAIPSRRRRV</sequence>
<feature type="transmembrane region" description="Helical" evidence="2">
    <location>
        <begin position="639"/>
        <end position="657"/>
    </location>
</feature>
<feature type="transmembrane region" description="Helical" evidence="2">
    <location>
        <begin position="791"/>
        <end position="812"/>
    </location>
</feature>
<dbReference type="EMBL" id="JBHSXX010000001">
    <property type="protein sequence ID" value="MFC6867490.1"/>
    <property type="molecule type" value="Genomic_DNA"/>
</dbReference>
<proteinExistence type="predicted"/>
<evidence type="ECO:0000256" key="2">
    <source>
        <dbReference type="SAM" id="Phobius"/>
    </source>
</evidence>
<keyword evidence="3" id="KW-0328">Glycosyltransferase</keyword>
<feature type="transmembrane region" description="Helical" evidence="2">
    <location>
        <begin position="497"/>
        <end position="520"/>
    </location>
</feature>
<protein>
    <submittedName>
        <fullName evidence="3">Glycosyltransferase</fullName>
        <ecNumber evidence="3">2.4.-.-</ecNumber>
    </submittedName>
</protein>
<organism evidence="3 4">
    <name type="scientific">Haloechinothrix salitolerans</name>
    <dbReference type="NCBI Taxonomy" id="926830"/>
    <lineage>
        <taxon>Bacteria</taxon>
        <taxon>Bacillati</taxon>
        <taxon>Actinomycetota</taxon>
        <taxon>Actinomycetes</taxon>
        <taxon>Pseudonocardiales</taxon>
        <taxon>Pseudonocardiaceae</taxon>
        <taxon>Haloechinothrix</taxon>
    </lineage>
</organism>
<keyword evidence="2" id="KW-0472">Membrane</keyword>
<dbReference type="InterPro" id="IPR029044">
    <property type="entry name" value="Nucleotide-diphossugar_trans"/>
</dbReference>
<feature type="transmembrane region" description="Helical" evidence="2">
    <location>
        <begin position="1119"/>
        <end position="1136"/>
    </location>
</feature>
<feature type="region of interest" description="Disordered" evidence="1">
    <location>
        <begin position="447"/>
        <end position="480"/>
    </location>
</feature>
<keyword evidence="2" id="KW-0812">Transmembrane</keyword>
<keyword evidence="4" id="KW-1185">Reference proteome</keyword>
<dbReference type="EC" id="2.4.-.-" evidence="3"/>
<keyword evidence="3" id="KW-0808">Transferase</keyword>
<evidence type="ECO:0000313" key="3">
    <source>
        <dbReference type="EMBL" id="MFC6867490.1"/>
    </source>
</evidence>
<keyword evidence="2" id="KW-1133">Transmembrane helix</keyword>
<dbReference type="RefSeq" id="WP_345405470.1">
    <property type="nucleotide sequence ID" value="NZ_BAABLA010000120.1"/>
</dbReference>
<dbReference type="PANTHER" id="PTHR43685:SF3">
    <property type="entry name" value="SLR2126 PROTEIN"/>
    <property type="match status" value="1"/>
</dbReference>
<evidence type="ECO:0000313" key="4">
    <source>
        <dbReference type="Proteomes" id="UP001596337"/>
    </source>
</evidence>
<accession>A0ABW2BWQ1</accession>
<reference evidence="4" key="1">
    <citation type="journal article" date="2019" name="Int. J. Syst. Evol. Microbiol.">
        <title>The Global Catalogue of Microorganisms (GCM) 10K type strain sequencing project: providing services to taxonomists for standard genome sequencing and annotation.</title>
        <authorList>
            <consortium name="The Broad Institute Genomics Platform"/>
            <consortium name="The Broad Institute Genome Sequencing Center for Infectious Disease"/>
            <person name="Wu L."/>
            <person name="Ma J."/>
        </authorList>
    </citation>
    <scope>NUCLEOTIDE SEQUENCE [LARGE SCALE GENOMIC DNA]</scope>
    <source>
        <strain evidence="4">KCTC 32255</strain>
    </source>
</reference>